<accession>A0A9D3TBA4</accession>
<dbReference type="PANTHER" id="PTHR46160:SF9">
    <property type="entry name" value="PROTEIN PRY2-RELATED"/>
    <property type="match status" value="1"/>
</dbReference>
<evidence type="ECO:0000259" key="4">
    <source>
        <dbReference type="PROSITE" id="PS51220"/>
    </source>
</evidence>
<evidence type="ECO:0000256" key="2">
    <source>
        <dbReference type="ARBA" id="ARBA00023157"/>
    </source>
</evidence>
<sequence>MRLSAVLCVLQLLLTRASSVTFTCGDQVCPEGEDCADPPRCFDPCHDYTSLNDSWRATDFAVTYTPFDLVKCDTDIVWQGWYRLFLGNASVQMPERCIDRLMCGTHAPLWLNGAHPSLEDGVVSLPVCGNWYSGCCNFQSNPIHVKACPGNYFVYKFVAPVNCYLAYCADVNTAVCGTCGDYETCVSEDKITWRCEEQAILYPFGVDEGDVLNVGENDGSSPVISINNSFIFFGSKHQQIYVNNNGFLTFSRPLNGSVPLPFPSYSGDDIIAALWTDLDNSKNGTISYREVTSGYLLQQATHSINRYFPHFNFKASWLFIVTWDRVPYHPATGTEATFQVVLISDGTSSFILMNYGDIGPTNGSVQAGYKSKDSASYFTIPVPYTNLPFTSNVNVTGRWAFNTGCAPSAQHLVGLKVSIRAQTEHLDPSDPSLKQTLQNWIQENIGYSSGSANLQCSP</sequence>
<dbReference type="AlphaFoldDB" id="A0A9D3TBA4"/>
<feature type="domain" description="NIDO" evidence="4">
    <location>
        <begin position="273"/>
        <end position="406"/>
    </location>
</feature>
<dbReference type="InterPro" id="IPR018247">
    <property type="entry name" value="EF_Hand_1_Ca_BS"/>
</dbReference>
<evidence type="ECO:0000256" key="1">
    <source>
        <dbReference type="ARBA" id="ARBA00022729"/>
    </source>
</evidence>
<feature type="signal peptide" evidence="3">
    <location>
        <begin position="1"/>
        <end position="19"/>
    </location>
</feature>
<evidence type="ECO:0000313" key="5">
    <source>
        <dbReference type="EMBL" id="KAG7476917.1"/>
    </source>
</evidence>
<dbReference type="PROSITE" id="PS51220">
    <property type="entry name" value="NIDO"/>
    <property type="match status" value="1"/>
</dbReference>
<organism evidence="5 6">
    <name type="scientific">Megalops atlanticus</name>
    <name type="common">Tarpon</name>
    <name type="synonym">Clupea gigantea</name>
    <dbReference type="NCBI Taxonomy" id="7932"/>
    <lineage>
        <taxon>Eukaryota</taxon>
        <taxon>Metazoa</taxon>
        <taxon>Chordata</taxon>
        <taxon>Craniata</taxon>
        <taxon>Vertebrata</taxon>
        <taxon>Euteleostomi</taxon>
        <taxon>Actinopterygii</taxon>
        <taxon>Neopterygii</taxon>
        <taxon>Teleostei</taxon>
        <taxon>Elopiformes</taxon>
        <taxon>Megalopidae</taxon>
        <taxon>Megalops</taxon>
    </lineage>
</organism>
<dbReference type="PANTHER" id="PTHR46160">
    <property type="entry name" value="ALPHA-TECTORIN-RELATED"/>
    <property type="match status" value="1"/>
</dbReference>
<protein>
    <recommendedName>
        <fullName evidence="4">NIDO domain-containing protein</fullName>
    </recommendedName>
</protein>
<keyword evidence="6" id="KW-1185">Reference proteome</keyword>
<evidence type="ECO:0000256" key="3">
    <source>
        <dbReference type="SAM" id="SignalP"/>
    </source>
</evidence>
<keyword evidence="1 3" id="KW-0732">Signal</keyword>
<reference evidence="5" key="1">
    <citation type="submission" date="2021-01" db="EMBL/GenBank/DDBJ databases">
        <authorList>
            <person name="Zahm M."/>
            <person name="Roques C."/>
            <person name="Cabau C."/>
            <person name="Klopp C."/>
            <person name="Donnadieu C."/>
            <person name="Jouanno E."/>
            <person name="Lampietro C."/>
            <person name="Louis A."/>
            <person name="Herpin A."/>
            <person name="Echchiki A."/>
            <person name="Berthelot C."/>
            <person name="Parey E."/>
            <person name="Roest-Crollius H."/>
            <person name="Braasch I."/>
            <person name="Postlethwait J."/>
            <person name="Bobe J."/>
            <person name="Montfort J."/>
            <person name="Bouchez O."/>
            <person name="Begum T."/>
            <person name="Mejri S."/>
            <person name="Adams A."/>
            <person name="Chen W.-J."/>
            <person name="Guiguen Y."/>
        </authorList>
    </citation>
    <scope>NUCLEOTIDE SEQUENCE</scope>
    <source>
        <strain evidence="5">YG-15Mar2019-1</strain>
        <tissue evidence="5">Brain</tissue>
    </source>
</reference>
<dbReference type="Pfam" id="PF23283">
    <property type="entry name" value="D8C_UMOD"/>
    <property type="match status" value="1"/>
</dbReference>
<dbReference type="PROSITE" id="PS00018">
    <property type="entry name" value="EF_HAND_1"/>
    <property type="match status" value="1"/>
</dbReference>
<gene>
    <name evidence="5" type="ORF">MATL_G00087920</name>
</gene>
<dbReference type="GO" id="GO:0007160">
    <property type="term" value="P:cell-matrix adhesion"/>
    <property type="evidence" value="ECO:0007669"/>
    <property type="project" value="InterPro"/>
</dbReference>
<dbReference type="SMART" id="SM00539">
    <property type="entry name" value="NIDO"/>
    <property type="match status" value="1"/>
</dbReference>
<dbReference type="InterPro" id="IPR052749">
    <property type="entry name" value="Alpha-tectorin"/>
</dbReference>
<dbReference type="EMBL" id="JAFDVH010000006">
    <property type="protein sequence ID" value="KAG7476917.1"/>
    <property type="molecule type" value="Genomic_DNA"/>
</dbReference>
<keyword evidence="2" id="KW-1015">Disulfide bond</keyword>
<feature type="chain" id="PRO_5039264591" description="NIDO domain-containing protein" evidence="3">
    <location>
        <begin position="20"/>
        <end position="458"/>
    </location>
</feature>
<evidence type="ECO:0000313" key="6">
    <source>
        <dbReference type="Proteomes" id="UP001046870"/>
    </source>
</evidence>
<name>A0A9D3TBA4_MEGAT</name>
<dbReference type="Proteomes" id="UP001046870">
    <property type="component" value="Chromosome 6"/>
</dbReference>
<dbReference type="Pfam" id="PF06119">
    <property type="entry name" value="NIDO"/>
    <property type="match status" value="1"/>
</dbReference>
<dbReference type="InterPro" id="IPR057774">
    <property type="entry name" value="D8C_UMOD/GP2/OIT3-like"/>
</dbReference>
<comment type="caution">
    <text evidence="5">The sequence shown here is derived from an EMBL/GenBank/DDBJ whole genome shotgun (WGS) entry which is preliminary data.</text>
</comment>
<dbReference type="InterPro" id="IPR003886">
    <property type="entry name" value="NIDO_dom"/>
</dbReference>
<dbReference type="OrthoDB" id="6236007at2759"/>
<proteinExistence type="predicted"/>